<dbReference type="AlphaFoldDB" id="A0A2P2QH64"/>
<name>A0A2P2QH64_RHIMU</name>
<evidence type="ECO:0000313" key="1">
    <source>
        <dbReference type="EMBL" id="MBX66235.1"/>
    </source>
</evidence>
<protein>
    <submittedName>
        <fullName evidence="1">Uncharacterized protein</fullName>
    </submittedName>
</protein>
<organism evidence="1">
    <name type="scientific">Rhizophora mucronata</name>
    <name type="common">Asiatic mangrove</name>
    <dbReference type="NCBI Taxonomy" id="61149"/>
    <lineage>
        <taxon>Eukaryota</taxon>
        <taxon>Viridiplantae</taxon>
        <taxon>Streptophyta</taxon>
        <taxon>Embryophyta</taxon>
        <taxon>Tracheophyta</taxon>
        <taxon>Spermatophyta</taxon>
        <taxon>Magnoliopsida</taxon>
        <taxon>eudicotyledons</taxon>
        <taxon>Gunneridae</taxon>
        <taxon>Pentapetalae</taxon>
        <taxon>rosids</taxon>
        <taxon>fabids</taxon>
        <taxon>Malpighiales</taxon>
        <taxon>Rhizophoraceae</taxon>
        <taxon>Rhizophora</taxon>
    </lineage>
</organism>
<proteinExistence type="predicted"/>
<sequence>MVHCYWINSKRRRITPIKRPITQPDPICACLWLC</sequence>
<dbReference type="EMBL" id="GGEC01085751">
    <property type="protein sequence ID" value="MBX66235.1"/>
    <property type="molecule type" value="Transcribed_RNA"/>
</dbReference>
<reference evidence="1" key="1">
    <citation type="submission" date="2018-02" db="EMBL/GenBank/DDBJ databases">
        <title>Rhizophora mucronata_Transcriptome.</title>
        <authorList>
            <person name="Meera S.P."/>
            <person name="Sreeshan A."/>
            <person name="Augustine A."/>
        </authorList>
    </citation>
    <scope>NUCLEOTIDE SEQUENCE</scope>
    <source>
        <tissue evidence="1">Leaf</tissue>
    </source>
</reference>
<accession>A0A2P2QH64</accession>